<sequence>MCHQSLAAAVEVFAVVCRCCSSHRRRFPLSHLSQLKCLFFRKRRRGSCPDGGSCQFLEGQGKGKEKIGEPSGTQISASRGISPSRASGNAGEEESEQNETGGSAAGETAAMPQGDERVREPFNVVASELPTPVEPTPIPSPAVGDDARMRDPDTDMEDPAANLDTRGR</sequence>
<gene>
    <name evidence="2" type="ORF">LWI29_029524</name>
</gene>
<comment type="caution">
    <text evidence="2">The sequence shown here is derived from an EMBL/GenBank/DDBJ whole genome shotgun (WGS) entry which is preliminary data.</text>
</comment>
<feature type="compositionally biased region" description="Polar residues" evidence="1">
    <location>
        <begin position="71"/>
        <end position="87"/>
    </location>
</feature>
<dbReference type="Proteomes" id="UP001168877">
    <property type="component" value="Unassembled WGS sequence"/>
</dbReference>
<feature type="compositionally biased region" description="Low complexity" evidence="1">
    <location>
        <begin position="99"/>
        <end position="110"/>
    </location>
</feature>
<name>A0AA39RXW5_ACESA</name>
<keyword evidence="3" id="KW-1185">Reference proteome</keyword>
<accession>A0AA39RXW5</accession>
<proteinExistence type="predicted"/>
<evidence type="ECO:0000313" key="2">
    <source>
        <dbReference type="EMBL" id="KAK0582787.1"/>
    </source>
</evidence>
<organism evidence="2 3">
    <name type="scientific">Acer saccharum</name>
    <name type="common">Sugar maple</name>
    <dbReference type="NCBI Taxonomy" id="4024"/>
    <lineage>
        <taxon>Eukaryota</taxon>
        <taxon>Viridiplantae</taxon>
        <taxon>Streptophyta</taxon>
        <taxon>Embryophyta</taxon>
        <taxon>Tracheophyta</taxon>
        <taxon>Spermatophyta</taxon>
        <taxon>Magnoliopsida</taxon>
        <taxon>eudicotyledons</taxon>
        <taxon>Gunneridae</taxon>
        <taxon>Pentapetalae</taxon>
        <taxon>rosids</taxon>
        <taxon>malvids</taxon>
        <taxon>Sapindales</taxon>
        <taxon>Sapindaceae</taxon>
        <taxon>Hippocastanoideae</taxon>
        <taxon>Acereae</taxon>
        <taxon>Acer</taxon>
    </lineage>
</organism>
<protein>
    <submittedName>
        <fullName evidence="2">Uncharacterized protein</fullName>
    </submittedName>
</protein>
<evidence type="ECO:0000256" key="1">
    <source>
        <dbReference type="SAM" id="MobiDB-lite"/>
    </source>
</evidence>
<reference evidence="2" key="2">
    <citation type="submission" date="2023-06" db="EMBL/GenBank/DDBJ databases">
        <authorList>
            <person name="Swenson N.G."/>
            <person name="Wegrzyn J.L."/>
            <person name="Mcevoy S.L."/>
        </authorList>
    </citation>
    <scope>NUCLEOTIDE SEQUENCE</scope>
    <source>
        <strain evidence="2">NS2018</strain>
        <tissue evidence="2">Leaf</tissue>
    </source>
</reference>
<evidence type="ECO:0000313" key="3">
    <source>
        <dbReference type="Proteomes" id="UP001168877"/>
    </source>
</evidence>
<reference evidence="2" key="1">
    <citation type="journal article" date="2022" name="Plant J.">
        <title>Strategies of tolerance reflected in two North American maple genomes.</title>
        <authorList>
            <person name="McEvoy S.L."/>
            <person name="Sezen U.U."/>
            <person name="Trouern-Trend A."/>
            <person name="McMahon S.M."/>
            <person name="Schaberg P.G."/>
            <person name="Yang J."/>
            <person name="Wegrzyn J.L."/>
            <person name="Swenson N.G."/>
        </authorList>
    </citation>
    <scope>NUCLEOTIDE SEQUENCE</scope>
    <source>
        <strain evidence="2">NS2018</strain>
    </source>
</reference>
<dbReference type="EMBL" id="JAUESC010000384">
    <property type="protein sequence ID" value="KAK0582787.1"/>
    <property type="molecule type" value="Genomic_DNA"/>
</dbReference>
<dbReference type="AlphaFoldDB" id="A0AA39RXW5"/>
<feature type="region of interest" description="Disordered" evidence="1">
    <location>
        <begin position="46"/>
        <end position="168"/>
    </location>
</feature>